<dbReference type="RefSeq" id="WP_171741116.1">
    <property type="nucleotide sequence ID" value="NZ_CP053435.1"/>
</dbReference>
<dbReference type="Pfam" id="PF12770">
    <property type="entry name" value="CHAT"/>
    <property type="match status" value="1"/>
</dbReference>
<gene>
    <name evidence="2" type="ORF">HNV11_18750</name>
</gene>
<dbReference type="InterPro" id="IPR024983">
    <property type="entry name" value="CHAT_dom"/>
</dbReference>
<dbReference type="PANTHER" id="PTHR10098:SF108">
    <property type="entry name" value="TETRATRICOPEPTIDE REPEAT PROTEIN 28"/>
    <property type="match status" value="1"/>
</dbReference>
<sequence length="806" mass="91404">MFLHTPSYIKVKEQALPNNMLNYSTVILLIVGLLGWLDSVCYAQANKSIPWPSSLSEELELKAGQYEQAGEKTLSRVTYGQSIVERTKSGILTIMAQGGKPWTKYLYQPFDDVIIQGEALQMSGQSQAAEELYIKTLKQLEPLQARSSSARRLQQQLYLLNAARGLKSAEQNLAELTLQVLDEWGPYSELYTSLLYEQIQYYDKTRNLPLLTEVIRKMSLVLRQRQRHLAAFLLNDLEYDTFLALHQRYIDQLLCICVKYHKEQPGLKTIIADYLLASRNLQLNGQRIIREHFIVKTVAEGMVAFGMSVGIPYLQETVKETSPDSKEHQEAVDEIARRQTLIQQVNTKARRNQLYIDWTTTKLKSSQDRGAYEQLESQLIDSVGQFIDQLTLSGPAAVMRMLKPDQAIIDFFSYTDGVYPPNSGYAAIVYTQHRSSPDLILLGSRADIWQLSERQRRQTSTDDYQLMSSINQLYSSSRLYELLWKPLMPMLNGIHRIDYLPIDLLNAVAFDALLSEPGGKPLCEQFTIKRILTVPAAFADSITLVPERLSERQINADFWGGIIYDAKAAKIPHNTKLPNSAIPLRGAVATLTRGRKWTALKGADEEINKVRNILKVFGKRNLEIYTKTKASEFNFKYQYTNLVHPHILHIATHGFYDKMTLKSLDQEANKFSSPYSETMLKAGLVLAGANIPPESGQEDGILTALEISQLNLNSKLVVLSACESGLGEQKSNEGILGLQRAFKLAGAEYLLMTLWEIPDQETADMMDFFYSNLVQGQSVERAFQNAQFLMKSRHPPFYWAGFVLLR</sequence>
<feature type="domain" description="CHAT" evidence="1">
    <location>
        <begin position="476"/>
        <end position="805"/>
    </location>
</feature>
<dbReference type="Proteomes" id="UP000502756">
    <property type="component" value="Chromosome"/>
</dbReference>
<keyword evidence="3" id="KW-1185">Reference proteome</keyword>
<evidence type="ECO:0000259" key="1">
    <source>
        <dbReference type="Pfam" id="PF12770"/>
    </source>
</evidence>
<name>A0A6M5YBF3_9BACT</name>
<accession>A0A6M5YBF3</accession>
<evidence type="ECO:0000313" key="3">
    <source>
        <dbReference type="Proteomes" id="UP000502756"/>
    </source>
</evidence>
<reference evidence="2 3" key="1">
    <citation type="submission" date="2020-05" db="EMBL/GenBank/DDBJ databases">
        <title>Genome sequencing of Spirosoma sp. TS118.</title>
        <authorList>
            <person name="Lee J.-H."/>
            <person name="Jeong S."/>
            <person name="Zhao L."/>
            <person name="Jung J.-H."/>
            <person name="Kim M.-K."/>
            <person name="Lim S."/>
        </authorList>
    </citation>
    <scope>NUCLEOTIDE SEQUENCE [LARGE SCALE GENOMIC DNA]</scope>
    <source>
        <strain evidence="2 3">TS118</strain>
    </source>
</reference>
<organism evidence="2 3">
    <name type="scientific">Spirosoma taeanense</name>
    <dbReference type="NCBI Taxonomy" id="2735870"/>
    <lineage>
        <taxon>Bacteria</taxon>
        <taxon>Pseudomonadati</taxon>
        <taxon>Bacteroidota</taxon>
        <taxon>Cytophagia</taxon>
        <taxon>Cytophagales</taxon>
        <taxon>Cytophagaceae</taxon>
        <taxon>Spirosoma</taxon>
    </lineage>
</organism>
<proteinExistence type="predicted"/>
<dbReference type="KEGG" id="stae:HNV11_18750"/>
<dbReference type="EMBL" id="CP053435">
    <property type="protein sequence ID" value="QJW91269.1"/>
    <property type="molecule type" value="Genomic_DNA"/>
</dbReference>
<dbReference type="PANTHER" id="PTHR10098">
    <property type="entry name" value="RAPSYN-RELATED"/>
    <property type="match status" value="1"/>
</dbReference>
<protein>
    <submittedName>
        <fullName evidence="2">CHAT domain-containing protein</fullName>
    </submittedName>
</protein>
<dbReference type="AlphaFoldDB" id="A0A6M5YBF3"/>
<evidence type="ECO:0000313" key="2">
    <source>
        <dbReference type="EMBL" id="QJW91269.1"/>
    </source>
</evidence>